<dbReference type="KEGG" id="acom:CEW83_14585"/>
<dbReference type="RefSeq" id="WP_108949992.1">
    <property type="nucleotide sequence ID" value="NZ_CP022187.1"/>
</dbReference>
<reference evidence="2 3" key="1">
    <citation type="submission" date="2017-06" db="EMBL/GenBank/DDBJ databases">
        <title>Azoarcus.</title>
        <authorList>
            <person name="Woo J.-H."/>
            <person name="Kim H.-S."/>
        </authorList>
    </citation>
    <scope>NUCLEOTIDE SEQUENCE [LARGE SCALE GENOMIC DNA]</scope>
    <source>
        <strain evidence="2 3">TSPY31</strain>
    </source>
</reference>
<gene>
    <name evidence="1" type="primary">smg</name>
    <name evidence="2" type="ORF">CEW83_14585</name>
</gene>
<dbReference type="AlphaFoldDB" id="A0A2U8GRV3"/>
<dbReference type="PANTHER" id="PTHR38692:SF1">
    <property type="entry name" value="PROTEIN SMG"/>
    <property type="match status" value="1"/>
</dbReference>
<dbReference type="PANTHER" id="PTHR38692">
    <property type="entry name" value="PROTEIN SMG"/>
    <property type="match status" value="1"/>
</dbReference>
<protein>
    <recommendedName>
        <fullName evidence="1">Protein Smg homolog</fullName>
    </recommendedName>
</protein>
<proteinExistence type="inferred from homology"/>
<accession>A0A2U8GRV3</accession>
<evidence type="ECO:0000313" key="3">
    <source>
        <dbReference type="Proteomes" id="UP000244930"/>
    </source>
</evidence>
<name>A0A2U8GRV3_9RHOO</name>
<evidence type="ECO:0000256" key="1">
    <source>
        <dbReference type="HAMAP-Rule" id="MF_00598"/>
    </source>
</evidence>
<dbReference type="Pfam" id="PF04361">
    <property type="entry name" value="DUF494"/>
    <property type="match status" value="1"/>
</dbReference>
<dbReference type="Proteomes" id="UP000244930">
    <property type="component" value="Chromosome"/>
</dbReference>
<comment type="similarity">
    <text evidence="1">Belongs to the Smg family.</text>
</comment>
<organism evidence="2 3">
    <name type="scientific">Parazoarcus communis</name>
    <dbReference type="NCBI Taxonomy" id="41977"/>
    <lineage>
        <taxon>Bacteria</taxon>
        <taxon>Pseudomonadati</taxon>
        <taxon>Pseudomonadota</taxon>
        <taxon>Betaproteobacteria</taxon>
        <taxon>Rhodocyclales</taxon>
        <taxon>Zoogloeaceae</taxon>
        <taxon>Parazoarcus</taxon>
    </lineage>
</organism>
<evidence type="ECO:0000313" key="2">
    <source>
        <dbReference type="EMBL" id="AWI76291.1"/>
    </source>
</evidence>
<keyword evidence="3" id="KW-1185">Reference proteome</keyword>
<dbReference type="InterPro" id="IPR007456">
    <property type="entry name" value="Smg"/>
</dbReference>
<sequence length="155" mass="17254">MFDVLVYLFESYIHADACPASDQLARKLSAAGFEDEEINEALDWLAGLRRVADTSQPCTPPSAGSIRIYAEEEHAQLSPECRGFIAFLEAAGVLDAGKRELIVERAMALGDFNITLNRLKVIVLMVLWQQEQPVDGLIIDELLSGDDEEYQPVFH</sequence>
<dbReference type="HAMAP" id="MF_00598">
    <property type="entry name" value="Smg"/>
    <property type="match status" value="1"/>
</dbReference>
<dbReference type="EMBL" id="CP022187">
    <property type="protein sequence ID" value="AWI76291.1"/>
    <property type="molecule type" value="Genomic_DNA"/>
</dbReference>